<accession>A0A6J5NVJ8</accession>
<proteinExistence type="predicted"/>
<organism evidence="2">
    <name type="scientific">uncultured Caudovirales phage</name>
    <dbReference type="NCBI Taxonomy" id="2100421"/>
    <lineage>
        <taxon>Viruses</taxon>
        <taxon>Duplodnaviria</taxon>
        <taxon>Heunggongvirae</taxon>
        <taxon>Uroviricota</taxon>
        <taxon>Caudoviricetes</taxon>
        <taxon>Peduoviridae</taxon>
        <taxon>Maltschvirus</taxon>
        <taxon>Maltschvirus maltsch</taxon>
    </lineage>
</organism>
<dbReference type="EMBL" id="LR796699">
    <property type="protein sequence ID" value="CAB4161115.1"/>
    <property type="molecule type" value="Genomic_DNA"/>
</dbReference>
<name>A0A6J5NVJ8_9CAUD</name>
<dbReference type="InterPro" id="IPR056113">
    <property type="entry name" value="DUF7696"/>
</dbReference>
<feature type="compositionally biased region" description="Polar residues" evidence="1">
    <location>
        <begin position="1"/>
        <end position="14"/>
    </location>
</feature>
<gene>
    <name evidence="2" type="ORF">UFOVP766_30</name>
</gene>
<reference evidence="2" key="1">
    <citation type="submission" date="2020-04" db="EMBL/GenBank/DDBJ databases">
        <authorList>
            <person name="Chiriac C."/>
            <person name="Salcher M."/>
            <person name="Ghai R."/>
            <person name="Kavagutti S V."/>
        </authorList>
    </citation>
    <scope>NUCLEOTIDE SEQUENCE</scope>
</reference>
<evidence type="ECO:0000313" key="2">
    <source>
        <dbReference type="EMBL" id="CAB4161115.1"/>
    </source>
</evidence>
<feature type="region of interest" description="Disordered" evidence="1">
    <location>
        <begin position="1"/>
        <end position="24"/>
    </location>
</feature>
<evidence type="ECO:0000256" key="1">
    <source>
        <dbReference type="SAM" id="MobiDB-lite"/>
    </source>
</evidence>
<protein>
    <submittedName>
        <fullName evidence="2">Uncharacterized protein</fullName>
    </submittedName>
</protein>
<dbReference type="Pfam" id="PF24751">
    <property type="entry name" value="DUF7696"/>
    <property type="match status" value="1"/>
</dbReference>
<sequence>MNTNKSPQPLSQPATLPDGAKHTWSEAWRRECEAREWVRRYKEQRSQAWWEQTKQDIRKVRGQAGLDTLIADMNKEWNATSSKN</sequence>